<dbReference type="Gene3D" id="2.60.120.260">
    <property type="entry name" value="Galactose-binding domain-like"/>
    <property type="match status" value="1"/>
</dbReference>
<evidence type="ECO:0000259" key="1">
    <source>
        <dbReference type="Pfam" id="PF14606"/>
    </source>
</evidence>
<proteinExistence type="predicted"/>
<dbReference type="Proteomes" id="UP001165378">
    <property type="component" value="Unassembled WGS sequence"/>
</dbReference>
<evidence type="ECO:0000313" key="3">
    <source>
        <dbReference type="Proteomes" id="UP001165378"/>
    </source>
</evidence>
<dbReference type="EMBL" id="JAKFHA010000021">
    <property type="protein sequence ID" value="MCF2531132.1"/>
    <property type="molecule type" value="Genomic_DNA"/>
</dbReference>
<gene>
    <name evidence="2" type="ORF">LZ495_28490</name>
</gene>
<reference evidence="2" key="1">
    <citation type="submission" date="2022-01" db="EMBL/GenBank/DDBJ databases">
        <title>Genome-Based Taxonomic Classification of the Phylum Actinobacteria.</title>
        <authorList>
            <person name="Gao Y."/>
        </authorList>
    </citation>
    <scope>NUCLEOTIDE SEQUENCE</scope>
    <source>
        <strain evidence="2">KLBMP 8922</strain>
    </source>
</reference>
<comment type="caution">
    <text evidence="2">The sequence shown here is derived from an EMBL/GenBank/DDBJ whole genome shotgun (WGS) entry which is preliminary data.</text>
</comment>
<dbReference type="InterPro" id="IPR013830">
    <property type="entry name" value="SGNH_hydro"/>
</dbReference>
<name>A0AA41Q6K9_9ACTN</name>
<keyword evidence="3" id="KW-1185">Reference proteome</keyword>
<dbReference type="SUPFAM" id="SSF52266">
    <property type="entry name" value="SGNH hydrolase"/>
    <property type="match status" value="1"/>
</dbReference>
<accession>A0AA41Q6K9</accession>
<organism evidence="2 3">
    <name type="scientific">Yinghuangia soli</name>
    <dbReference type="NCBI Taxonomy" id="2908204"/>
    <lineage>
        <taxon>Bacteria</taxon>
        <taxon>Bacillati</taxon>
        <taxon>Actinomycetota</taxon>
        <taxon>Actinomycetes</taxon>
        <taxon>Kitasatosporales</taxon>
        <taxon>Streptomycetaceae</taxon>
        <taxon>Yinghuangia</taxon>
    </lineage>
</organism>
<dbReference type="Pfam" id="PF14606">
    <property type="entry name" value="Lipase_GDSL_3"/>
    <property type="match status" value="1"/>
</dbReference>
<protein>
    <submittedName>
        <fullName evidence="2">GDSL-type esterase/lipase family protein</fullName>
    </submittedName>
</protein>
<sequence>MQSVLAPALDCVVGALETDVEATGVTFHRTRHSARVRFADPAFDFVSATPSGVRIEMLTTAAQVELDVVLTTLVPPGLPVADTLFDLVVDGVLRAPAGTSVQTVVRVDPDTGAVAVEPAGVATLRFDIGGDAGAAERRVEIWFAAAAHVRLLDVRISTGASLRPAPPSGPLWVHHGSSISQCSEADRPTATWPAIVARRDGMSLLNLGLGGQCHLDPCMARTIRDLPAATISLCIGINIVNGDTMRERAFVAAFHGFIDTIRDKHPTTPITIITPIFCHAVEHHPGPTVPASVSQVGTVERAPALAAGALSLGRIRELLHHHVDIRRTEGDGALTIVDGLTLFGPGDSADLPDGLHPNTAGYRRMAERMRIPVPAEAAR</sequence>
<dbReference type="RefSeq" id="WP_235055801.1">
    <property type="nucleotide sequence ID" value="NZ_JAKFHA010000021.1"/>
</dbReference>
<dbReference type="AlphaFoldDB" id="A0AA41Q6K9"/>
<dbReference type="Gene3D" id="3.40.50.1110">
    <property type="entry name" value="SGNH hydrolase"/>
    <property type="match status" value="1"/>
</dbReference>
<dbReference type="InterPro" id="IPR036514">
    <property type="entry name" value="SGNH_hydro_sf"/>
</dbReference>
<evidence type="ECO:0000313" key="2">
    <source>
        <dbReference type="EMBL" id="MCF2531132.1"/>
    </source>
</evidence>
<feature type="domain" description="SGNH hydrolase-type esterase" evidence="1">
    <location>
        <begin position="173"/>
        <end position="274"/>
    </location>
</feature>